<dbReference type="Proteomes" id="UP000315295">
    <property type="component" value="Unassembled WGS sequence"/>
</dbReference>
<dbReference type="PANTHER" id="PTHR34277">
    <property type="entry name" value="CLAVATA3/ESR (CLE)-RELATED PROTEIN 26"/>
    <property type="match status" value="1"/>
</dbReference>
<comment type="caution">
    <text evidence="1">The sequence shown here is derived from an EMBL/GenBank/DDBJ whole genome shotgun (WGS) entry which is preliminary data.</text>
</comment>
<reference evidence="1 2" key="1">
    <citation type="journal article" date="2019" name="G3 (Bethesda)">
        <title>Sequencing of a Wild Apple (Malus baccata) Genome Unravels the Differences Between Cultivated and Wild Apple Species Regarding Disease Resistance and Cold Tolerance.</title>
        <authorList>
            <person name="Chen X."/>
        </authorList>
    </citation>
    <scope>NUCLEOTIDE SEQUENCE [LARGE SCALE GENOMIC DNA]</scope>
    <source>
        <strain evidence="2">cv. Shandingzi</strain>
        <tissue evidence="1">Leaves</tissue>
    </source>
</reference>
<proteinExistence type="predicted"/>
<evidence type="ECO:0000313" key="1">
    <source>
        <dbReference type="EMBL" id="TQD82240.1"/>
    </source>
</evidence>
<protein>
    <submittedName>
        <fullName evidence="1">Uncharacterized protein</fullName>
    </submittedName>
</protein>
<dbReference type="AlphaFoldDB" id="A0A540L715"/>
<name>A0A540L715_MALBA</name>
<accession>A0A540L715</accession>
<evidence type="ECO:0000313" key="2">
    <source>
        <dbReference type="Proteomes" id="UP000315295"/>
    </source>
</evidence>
<keyword evidence="2" id="KW-1185">Reference proteome</keyword>
<dbReference type="PANTHER" id="PTHR34277:SF18">
    <property type="entry name" value="CLAVATA3_ESR (CLE)-RELATED PROTEIN 25"/>
    <property type="match status" value="1"/>
</dbReference>
<gene>
    <name evidence="1" type="ORF">C1H46_032212</name>
</gene>
<dbReference type="EMBL" id="VIEB01000731">
    <property type="protein sequence ID" value="TQD82240.1"/>
    <property type="molecule type" value="Genomic_DNA"/>
</dbReference>
<organism evidence="1 2">
    <name type="scientific">Malus baccata</name>
    <name type="common">Siberian crab apple</name>
    <name type="synonym">Pyrus baccata</name>
    <dbReference type="NCBI Taxonomy" id="106549"/>
    <lineage>
        <taxon>Eukaryota</taxon>
        <taxon>Viridiplantae</taxon>
        <taxon>Streptophyta</taxon>
        <taxon>Embryophyta</taxon>
        <taxon>Tracheophyta</taxon>
        <taxon>Spermatophyta</taxon>
        <taxon>Magnoliopsida</taxon>
        <taxon>eudicotyledons</taxon>
        <taxon>Gunneridae</taxon>
        <taxon>Pentapetalae</taxon>
        <taxon>rosids</taxon>
        <taxon>fabids</taxon>
        <taxon>Rosales</taxon>
        <taxon>Rosaceae</taxon>
        <taxon>Amygdaloideae</taxon>
        <taxon>Maleae</taxon>
        <taxon>Malus</taxon>
    </lineage>
</organism>
<dbReference type="InterPro" id="IPR039316">
    <property type="entry name" value="CLE25/26"/>
</dbReference>
<sequence length="154" mass="17689">MESRRKVLRALLGALLLLVVFWFFLAGILVNRSAEKKPTVTVSSTKIFKHWKLIGREKHTVVWDSTFIYVSKRRVPNGPDPIHNSCLNMREGDMHTETEERDFPIPGITLWRPRSIIQCCVGDLKLLALSHWSGKLKWHPGVRAVKTRQPPARA</sequence>